<name>A0A2Z7A2U7_9LAMI</name>
<evidence type="ECO:0000313" key="2">
    <source>
        <dbReference type="Proteomes" id="UP000250235"/>
    </source>
</evidence>
<protein>
    <submittedName>
        <fullName evidence="1">Uncharacterized protein</fullName>
    </submittedName>
</protein>
<dbReference type="Proteomes" id="UP000250235">
    <property type="component" value="Unassembled WGS sequence"/>
</dbReference>
<dbReference type="EMBL" id="KV019635">
    <property type="protein sequence ID" value="KZV15739.1"/>
    <property type="molecule type" value="Genomic_DNA"/>
</dbReference>
<evidence type="ECO:0000313" key="1">
    <source>
        <dbReference type="EMBL" id="KZV15739.1"/>
    </source>
</evidence>
<dbReference type="OrthoDB" id="848707at2759"/>
<proteinExistence type="predicted"/>
<keyword evidence="2" id="KW-1185">Reference proteome</keyword>
<accession>A0A2Z7A2U7</accession>
<gene>
    <name evidence="1" type="ORF">F511_08935</name>
</gene>
<reference evidence="1 2" key="1">
    <citation type="journal article" date="2015" name="Proc. Natl. Acad. Sci. U.S.A.">
        <title>The resurrection genome of Boea hygrometrica: A blueprint for survival of dehydration.</title>
        <authorList>
            <person name="Xiao L."/>
            <person name="Yang G."/>
            <person name="Zhang L."/>
            <person name="Yang X."/>
            <person name="Zhao S."/>
            <person name="Ji Z."/>
            <person name="Zhou Q."/>
            <person name="Hu M."/>
            <person name="Wang Y."/>
            <person name="Chen M."/>
            <person name="Xu Y."/>
            <person name="Jin H."/>
            <person name="Xiao X."/>
            <person name="Hu G."/>
            <person name="Bao F."/>
            <person name="Hu Y."/>
            <person name="Wan P."/>
            <person name="Li L."/>
            <person name="Deng X."/>
            <person name="Kuang T."/>
            <person name="Xiang C."/>
            <person name="Zhu J.K."/>
            <person name="Oliver M.J."/>
            <person name="He Y."/>
        </authorList>
    </citation>
    <scope>NUCLEOTIDE SEQUENCE [LARGE SCALE GENOMIC DNA]</scope>
    <source>
        <strain evidence="2">cv. XS01</strain>
    </source>
</reference>
<sequence>MVKMFKALESTGLRGFLGCPSVLYEQDLEHFLSAAFVRENEVISSVQGKSVEISEELSDGTFELPTDGLTDVSKVTKYLVFDARSAFSADGEHLKTSCKWEMKIEFRLFNDILAKTVTVKAGSFDAVTHERFLLMAAIHLEVKINWGRILFNIFKDMMSPASKQA</sequence>
<dbReference type="AlphaFoldDB" id="A0A2Z7A2U7"/>
<organism evidence="1 2">
    <name type="scientific">Dorcoceras hygrometricum</name>
    <dbReference type="NCBI Taxonomy" id="472368"/>
    <lineage>
        <taxon>Eukaryota</taxon>
        <taxon>Viridiplantae</taxon>
        <taxon>Streptophyta</taxon>
        <taxon>Embryophyta</taxon>
        <taxon>Tracheophyta</taxon>
        <taxon>Spermatophyta</taxon>
        <taxon>Magnoliopsida</taxon>
        <taxon>eudicotyledons</taxon>
        <taxon>Gunneridae</taxon>
        <taxon>Pentapetalae</taxon>
        <taxon>asterids</taxon>
        <taxon>lamiids</taxon>
        <taxon>Lamiales</taxon>
        <taxon>Gesneriaceae</taxon>
        <taxon>Didymocarpoideae</taxon>
        <taxon>Trichosporeae</taxon>
        <taxon>Loxocarpinae</taxon>
        <taxon>Dorcoceras</taxon>
    </lineage>
</organism>